<reference evidence="1" key="1">
    <citation type="submission" date="2020-01" db="EMBL/GenBank/DDBJ databases">
        <authorList>
            <person name="Meier V. D."/>
            <person name="Meier V D."/>
        </authorList>
    </citation>
    <scope>NUCLEOTIDE SEQUENCE</scope>
    <source>
        <strain evidence="1">HLG_WM_MAG_01</strain>
    </source>
</reference>
<dbReference type="EMBL" id="CACVAS010000116">
    <property type="protein sequence ID" value="CAA6821597.1"/>
    <property type="molecule type" value="Genomic_DNA"/>
</dbReference>
<organism evidence="1">
    <name type="scientific">uncultured Sulfurovum sp</name>
    <dbReference type="NCBI Taxonomy" id="269237"/>
    <lineage>
        <taxon>Bacteria</taxon>
        <taxon>Pseudomonadati</taxon>
        <taxon>Campylobacterota</taxon>
        <taxon>Epsilonproteobacteria</taxon>
        <taxon>Campylobacterales</taxon>
        <taxon>Sulfurovaceae</taxon>
        <taxon>Sulfurovum</taxon>
        <taxon>environmental samples</taxon>
    </lineage>
</organism>
<proteinExistence type="predicted"/>
<name>A0A6S6TTT8_9BACT</name>
<evidence type="ECO:0008006" key="2">
    <source>
        <dbReference type="Google" id="ProtNLM"/>
    </source>
</evidence>
<dbReference type="AlphaFoldDB" id="A0A6S6TTT8"/>
<evidence type="ECO:0000313" key="1">
    <source>
        <dbReference type="EMBL" id="CAA6821597.1"/>
    </source>
</evidence>
<sequence>MKYTDEEIELLDAVEQNDPETVDFDNEALKVMAADTLEYMNEKKQISINLKRSDLDYIKQRAKDIGISYQSIIQSLVHNYSTNKLDLKL</sequence>
<gene>
    <name evidence="1" type="ORF">HELGO_WM19059</name>
</gene>
<protein>
    <recommendedName>
        <fullName evidence="2">Antitoxin</fullName>
    </recommendedName>
</protein>
<accession>A0A6S6TTT8</accession>